<dbReference type="Pfam" id="PF03816">
    <property type="entry name" value="LytR_cpsA_psr"/>
    <property type="match status" value="1"/>
</dbReference>
<evidence type="ECO:0000256" key="1">
    <source>
        <dbReference type="ARBA" id="ARBA00006068"/>
    </source>
</evidence>
<dbReference type="OrthoDB" id="9782542at2"/>
<dbReference type="Proteomes" id="UP000182975">
    <property type="component" value="Unassembled WGS sequence"/>
</dbReference>
<dbReference type="PANTHER" id="PTHR33392:SF6">
    <property type="entry name" value="POLYISOPRENYL-TEICHOIC ACID--PEPTIDOGLYCAN TEICHOIC ACID TRANSFERASE TAGU"/>
    <property type="match status" value="1"/>
</dbReference>
<evidence type="ECO:0000313" key="6">
    <source>
        <dbReference type="Proteomes" id="UP000182975"/>
    </source>
</evidence>
<gene>
    <name evidence="5" type="ORF">SAMN02910314_00727</name>
</gene>
<feature type="compositionally biased region" description="Polar residues" evidence="2">
    <location>
        <begin position="61"/>
        <end position="72"/>
    </location>
</feature>
<evidence type="ECO:0000313" key="5">
    <source>
        <dbReference type="EMBL" id="SEO63287.1"/>
    </source>
</evidence>
<organism evidence="5 6">
    <name type="scientific">Denitrobacterium detoxificans</name>
    <dbReference type="NCBI Taxonomy" id="79604"/>
    <lineage>
        <taxon>Bacteria</taxon>
        <taxon>Bacillati</taxon>
        <taxon>Actinomycetota</taxon>
        <taxon>Coriobacteriia</taxon>
        <taxon>Eggerthellales</taxon>
        <taxon>Eggerthellaceae</taxon>
        <taxon>Denitrobacterium</taxon>
    </lineage>
</organism>
<feature type="region of interest" description="Disordered" evidence="2">
    <location>
        <begin position="1"/>
        <end position="35"/>
    </location>
</feature>
<keyword evidence="6" id="KW-1185">Reference proteome</keyword>
<evidence type="ECO:0000256" key="2">
    <source>
        <dbReference type="SAM" id="MobiDB-lite"/>
    </source>
</evidence>
<dbReference type="NCBIfam" id="TIGR00350">
    <property type="entry name" value="lytR_cpsA_psr"/>
    <property type="match status" value="1"/>
</dbReference>
<feature type="region of interest" description="Disordered" evidence="2">
    <location>
        <begin position="52"/>
        <end position="91"/>
    </location>
</feature>
<dbReference type="STRING" id="79604.AAY81_02945"/>
<reference evidence="6" key="1">
    <citation type="submission" date="2016-10" db="EMBL/GenBank/DDBJ databases">
        <authorList>
            <person name="Varghese N."/>
        </authorList>
    </citation>
    <scope>NUCLEOTIDE SEQUENCE [LARGE SCALE GENOMIC DNA]</scope>
    <source>
        <strain evidence="6">DSM 21843</strain>
    </source>
</reference>
<evidence type="ECO:0000256" key="3">
    <source>
        <dbReference type="SAM" id="Phobius"/>
    </source>
</evidence>
<name>A0A1H8RAG2_9ACTN</name>
<dbReference type="InterPro" id="IPR050922">
    <property type="entry name" value="LytR/CpsA/Psr_CW_biosynth"/>
</dbReference>
<dbReference type="RefSeq" id="WP_143117328.1">
    <property type="nucleotide sequence ID" value="NZ_CP011402.1"/>
</dbReference>
<protein>
    <submittedName>
        <fullName evidence="5">Transcriptional attenuator, LytR family</fullName>
    </submittedName>
</protein>
<keyword evidence="3" id="KW-0812">Transmembrane</keyword>
<dbReference type="AlphaFoldDB" id="A0A1H8RAG2"/>
<feature type="transmembrane region" description="Helical" evidence="3">
    <location>
        <begin position="180"/>
        <end position="203"/>
    </location>
</feature>
<dbReference type="Gene3D" id="3.40.630.190">
    <property type="entry name" value="LCP protein"/>
    <property type="match status" value="1"/>
</dbReference>
<dbReference type="InterPro" id="IPR004474">
    <property type="entry name" value="LytR_CpsA_psr"/>
</dbReference>
<accession>A0A1H8RAG2</accession>
<keyword evidence="3" id="KW-0472">Membrane</keyword>
<feature type="domain" description="Cell envelope-related transcriptional attenuator" evidence="4">
    <location>
        <begin position="255"/>
        <end position="403"/>
    </location>
</feature>
<dbReference type="PANTHER" id="PTHR33392">
    <property type="entry name" value="POLYISOPRENYL-TEICHOIC ACID--PEPTIDOGLYCAN TEICHOIC ACID TRANSFERASE TAGU"/>
    <property type="match status" value="1"/>
</dbReference>
<evidence type="ECO:0000259" key="4">
    <source>
        <dbReference type="Pfam" id="PF03816"/>
    </source>
</evidence>
<comment type="similarity">
    <text evidence="1">Belongs to the LytR/CpsA/Psr (LCP) family.</text>
</comment>
<keyword evidence="3" id="KW-1133">Transmembrane helix</keyword>
<sequence length="506" mass="53931">MSRKKKDYNVPRGANRMQGNPYAQNPYGGYGNGAYGANGGYSAYQNGGYAQPHQAYGRPVNAQTPYSQNPYGQPQYGRNPYTNNTQGQPYDYASSARRQNAQQGQYNPYTRQAQQNAYQAAMGGAPQNAYNYQGYSRAAQDQPVHGRHAKGAGEAYGSHASMPSATGAIGKRKMKRGKKIALIILGVILALLLVVGAAFAWYMSSIDSAMKLDDADGVNAALTDTAMDEPFYVLLLGSDSREGSSTESYNTTNASDVIILARVDTTNKQVTLVSIPRDTAWTDSSGNTVKLDQAYQEGGAATSIKAVEGITGVKISHYAEIRFAEFEELIDSLGGIDVNVPTTVSYADALTGEQVTVEAGEQTLNGQEALIFARARHDYASDEESNRQKAVRQIVGAIVTKIQSKSATELPGTIMKIASCVGTDLNSQELLQLALAFNGGVTMYSGSGPSAGDYDSAMGGLWFCYDDPTGWSKLMQVVNSGGDPSSVSYSGDVVTLPGSTEEVTVS</sequence>
<proteinExistence type="inferred from homology"/>
<dbReference type="EMBL" id="FOEC01000003">
    <property type="protein sequence ID" value="SEO63287.1"/>
    <property type="molecule type" value="Genomic_DNA"/>
</dbReference>